<proteinExistence type="predicted"/>
<evidence type="ECO:0000313" key="2">
    <source>
        <dbReference type="EMBL" id="SVD93966.1"/>
    </source>
</evidence>
<keyword evidence="1" id="KW-0812">Transmembrane</keyword>
<feature type="transmembrane region" description="Helical" evidence="1">
    <location>
        <begin position="73"/>
        <end position="95"/>
    </location>
</feature>
<dbReference type="EMBL" id="UINC01183282">
    <property type="protein sequence ID" value="SVD93966.1"/>
    <property type="molecule type" value="Genomic_DNA"/>
</dbReference>
<name>A0A382ZEI8_9ZZZZ</name>
<sequence>MTDIDVSPTIQLITALIASALYVVTYLFFVRLLRYPRNWFAPGLLPSLATGILAALIVSLVSLSPNDLDRPALAISIGFIVVVFYIIAAPAIAFRPTSRLFEFLAKHGDYAGLWLLVPTLLTGLAIPNVKLQAVLATAMVIELRWFLRQRWANQRRQLYPLSDRDLLVLETQAKGNLVAFRR</sequence>
<organism evidence="2">
    <name type="scientific">marine metagenome</name>
    <dbReference type="NCBI Taxonomy" id="408172"/>
    <lineage>
        <taxon>unclassified sequences</taxon>
        <taxon>metagenomes</taxon>
        <taxon>ecological metagenomes</taxon>
    </lineage>
</organism>
<feature type="transmembrane region" description="Helical" evidence="1">
    <location>
        <begin position="12"/>
        <end position="33"/>
    </location>
</feature>
<accession>A0A382ZEI8</accession>
<gene>
    <name evidence="2" type="ORF">METZ01_LOCUS446820</name>
</gene>
<evidence type="ECO:0000256" key="1">
    <source>
        <dbReference type="SAM" id="Phobius"/>
    </source>
</evidence>
<feature type="non-terminal residue" evidence="2">
    <location>
        <position position="182"/>
    </location>
</feature>
<reference evidence="2" key="1">
    <citation type="submission" date="2018-05" db="EMBL/GenBank/DDBJ databases">
        <authorList>
            <person name="Lanie J.A."/>
            <person name="Ng W.-L."/>
            <person name="Kazmierczak K.M."/>
            <person name="Andrzejewski T.M."/>
            <person name="Davidsen T.M."/>
            <person name="Wayne K.J."/>
            <person name="Tettelin H."/>
            <person name="Glass J.I."/>
            <person name="Rusch D."/>
            <person name="Podicherti R."/>
            <person name="Tsui H.-C.T."/>
            <person name="Winkler M.E."/>
        </authorList>
    </citation>
    <scope>NUCLEOTIDE SEQUENCE</scope>
</reference>
<feature type="transmembrane region" description="Helical" evidence="1">
    <location>
        <begin position="40"/>
        <end position="61"/>
    </location>
</feature>
<keyword evidence="1" id="KW-1133">Transmembrane helix</keyword>
<keyword evidence="1" id="KW-0472">Membrane</keyword>
<protein>
    <submittedName>
        <fullName evidence="2">Uncharacterized protein</fullName>
    </submittedName>
</protein>
<dbReference type="AlphaFoldDB" id="A0A382ZEI8"/>